<dbReference type="EMBL" id="BNJQ01000018">
    <property type="protein sequence ID" value="GHP07723.1"/>
    <property type="molecule type" value="Genomic_DNA"/>
</dbReference>
<organism evidence="5 6">
    <name type="scientific">Pycnococcus provasolii</name>
    <dbReference type="NCBI Taxonomy" id="41880"/>
    <lineage>
        <taxon>Eukaryota</taxon>
        <taxon>Viridiplantae</taxon>
        <taxon>Chlorophyta</taxon>
        <taxon>Pseudoscourfieldiophyceae</taxon>
        <taxon>Pseudoscourfieldiales</taxon>
        <taxon>Pycnococcaceae</taxon>
        <taxon>Pycnococcus</taxon>
    </lineage>
</organism>
<dbReference type="InterPro" id="IPR045888">
    <property type="entry name" value="Erv"/>
</dbReference>
<feature type="transmembrane region" description="Helical" evidence="3">
    <location>
        <begin position="537"/>
        <end position="563"/>
    </location>
</feature>
<dbReference type="GO" id="GO:0005783">
    <property type="term" value="C:endoplasmic reticulum"/>
    <property type="evidence" value="ECO:0007669"/>
    <property type="project" value="TreeGrafter"/>
</dbReference>
<keyword evidence="3" id="KW-0472">Membrane</keyword>
<comment type="similarity">
    <text evidence="1">Belongs to the ERGIC family.</text>
</comment>
<gene>
    <name evidence="5" type="ORF">PPROV_000646500</name>
</gene>
<evidence type="ECO:0000313" key="5">
    <source>
        <dbReference type="EMBL" id="GHP07723.1"/>
    </source>
</evidence>
<feature type="region of interest" description="Disordered" evidence="2">
    <location>
        <begin position="1"/>
        <end position="20"/>
    </location>
</feature>
<keyword evidence="3" id="KW-1133">Transmembrane helix</keyword>
<dbReference type="AlphaFoldDB" id="A0A830HM19"/>
<dbReference type="GO" id="GO:0030134">
    <property type="term" value="C:COPII-coated ER to Golgi transport vesicle"/>
    <property type="evidence" value="ECO:0007669"/>
    <property type="project" value="TreeGrafter"/>
</dbReference>
<dbReference type="PANTHER" id="PTHR10984">
    <property type="entry name" value="ENDOPLASMIC RETICULUM-GOLGI INTERMEDIATE COMPARTMENT PROTEIN"/>
    <property type="match status" value="1"/>
</dbReference>
<keyword evidence="3" id="KW-0812">Transmembrane</keyword>
<evidence type="ECO:0000256" key="1">
    <source>
        <dbReference type="ARBA" id="ARBA00005648"/>
    </source>
</evidence>
<dbReference type="OrthoDB" id="270930at2759"/>
<dbReference type="Pfam" id="PF07970">
    <property type="entry name" value="COPIIcoated_ERV"/>
    <property type="match status" value="1"/>
</dbReference>
<evidence type="ECO:0000256" key="2">
    <source>
        <dbReference type="SAM" id="MobiDB-lite"/>
    </source>
</evidence>
<name>A0A830HM19_9CHLO</name>
<reference evidence="5" key="1">
    <citation type="submission" date="2020-10" db="EMBL/GenBank/DDBJ databases">
        <title>Unveiling of a novel bifunctional photoreceptor, Dualchrome1, isolated from a cosmopolitan green alga.</title>
        <authorList>
            <person name="Suzuki S."/>
            <person name="Kawachi M."/>
        </authorList>
    </citation>
    <scope>NUCLEOTIDE SEQUENCE</scope>
    <source>
        <strain evidence="5">NIES 2893</strain>
    </source>
</reference>
<evidence type="ECO:0000313" key="6">
    <source>
        <dbReference type="Proteomes" id="UP000660262"/>
    </source>
</evidence>
<feature type="domain" description="Endoplasmic reticulum vesicle transporter C-terminal" evidence="4">
    <location>
        <begin position="328"/>
        <end position="557"/>
    </location>
</feature>
<dbReference type="InterPro" id="IPR012936">
    <property type="entry name" value="Erv_C"/>
</dbReference>
<evidence type="ECO:0000256" key="3">
    <source>
        <dbReference type="SAM" id="Phobius"/>
    </source>
</evidence>
<comment type="caution">
    <text evidence="5">The sequence shown here is derived from an EMBL/GenBank/DDBJ whole genome shotgun (WGS) entry which is preliminary data.</text>
</comment>
<protein>
    <recommendedName>
        <fullName evidence="4">Endoplasmic reticulum vesicle transporter C-terminal domain-containing protein</fullName>
    </recommendedName>
</protein>
<dbReference type="Proteomes" id="UP000660262">
    <property type="component" value="Unassembled WGS sequence"/>
</dbReference>
<keyword evidence="6" id="KW-1185">Reference proteome</keyword>
<evidence type="ECO:0000259" key="4">
    <source>
        <dbReference type="Pfam" id="PF07970"/>
    </source>
</evidence>
<accession>A0A830HM19</accession>
<proteinExistence type="inferred from homology"/>
<dbReference type="PANTHER" id="PTHR10984:SF25">
    <property type="entry name" value="ENDOPLASMIC RETICULUM-GOLGI INTERMEDIATE COMPARTMENT PROTEIN 3"/>
    <property type="match status" value="1"/>
</dbReference>
<sequence>MARVPNSQAKARTAKNKTNANAAWAAAGATALILAATASYQARRRRRGETGLPPDAEEALVKHVQNSIEDIERRIAHVERAKYRTDTQQKDHGTEEDLPAFDGRVQAPALTHADVAPTQHTAPGACGRDSTFDVPDVALGHKHRPLSVIRYTRFPRHCYDSADVWVVYRSIVILSFRVLDVHSKFPVDGYGDVVPTRIAERLCTVNLGEIDVDLSIVYHFTKASLLHLCLACAVVEVVALDISGEKQLDIHDSSVRKVRLSASGVAIDNDESTPHLDHIEEHVNQDAHAHVADHLEKHHDNITAPSANHWKNEGTPTTTTKAPYCGSCYGAGALPTSCCNTCEEVRAAYREKGWAIGDPSRVEQCARENSYIDIAAQSGEGCRLEGHVAVNKVAGNFHLAPGRSFMSGSRLIHDLTPFRDLSFNTSHTITHLAFGDAFPGQEFPANGEDTGPTGANMMFQYFLKVVPTTYQPLSRSRRRTQTLGADGSVLQTNQFSLSTATRFVDVKHGGSGLPGVFFFYDFTPIRIRFTESRHLSFFAFLTSTCAIVGGVFTLSGVAEAIAFRAARYLDKSSS</sequence>